<organism evidence="1">
    <name type="scientific">Ophidiomyces ophidiicola</name>
    <dbReference type="NCBI Taxonomy" id="1387563"/>
    <lineage>
        <taxon>Eukaryota</taxon>
        <taxon>Fungi</taxon>
        <taxon>Dikarya</taxon>
        <taxon>Ascomycota</taxon>
        <taxon>Pezizomycotina</taxon>
        <taxon>Eurotiomycetes</taxon>
        <taxon>Eurotiomycetidae</taxon>
        <taxon>Onygenales</taxon>
        <taxon>Onygenaceae</taxon>
        <taxon>Ophidiomyces</taxon>
    </lineage>
</organism>
<comment type="caution">
    <text evidence="1">The sequence shown here is derived from an EMBL/GenBank/DDBJ whole genome shotgun (WGS) entry which is preliminary data.</text>
</comment>
<sequence length="170" mass="18339">MSLPSKEAIAAQYHNNSVYVILSSRGALPGFHWGIFIPSSTPYGEVWHATNREGGWKPEKKNSGNVPFSMSLVLAHNVGHLNQESQKTCRDILDSLPADGTPSPNTGEPFDCRTWVLDALVALQNAGVIVLTKPLQELQESLVSDAEVHKDVVERGSGVAKVVNPSPDGN</sequence>
<name>A0ACB8US67_9EURO</name>
<dbReference type="EMBL" id="JALBCA010000106">
    <property type="protein sequence ID" value="KAI2382837.1"/>
    <property type="molecule type" value="Genomic_DNA"/>
</dbReference>
<evidence type="ECO:0000313" key="1">
    <source>
        <dbReference type="EMBL" id="KAI2382837.1"/>
    </source>
</evidence>
<accession>A0ACB8US67</accession>
<protein>
    <submittedName>
        <fullName evidence="1">Uncharacterized protein</fullName>
    </submittedName>
</protein>
<proteinExistence type="predicted"/>
<gene>
    <name evidence="1" type="ORF">LOY88_005668</name>
</gene>
<reference evidence="1" key="1">
    <citation type="journal article" date="2022" name="bioRxiv">
        <title>Population genetic analysis of Ophidiomyces ophidiicola, the causative agent of snake fungal disease, indicates recent introductions to the USA.</title>
        <authorList>
            <person name="Ladner J.T."/>
            <person name="Palmer J.M."/>
            <person name="Ettinger C.L."/>
            <person name="Stajich J.E."/>
            <person name="Farrell T.M."/>
            <person name="Glorioso B.M."/>
            <person name="Lawson B."/>
            <person name="Price S.J."/>
            <person name="Stengle A.G."/>
            <person name="Grear D.A."/>
            <person name="Lorch J.M."/>
        </authorList>
    </citation>
    <scope>NUCLEOTIDE SEQUENCE</scope>
    <source>
        <strain evidence="1">NWHC 24266-5</strain>
    </source>
</reference>